<organism evidence="1 2">
    <name type="scientific">Trichinella britovi</name>
    <name type="common">Parasitic roundworm</name>
    <dbReference type="NCBI Taxonomy" id="45882"/>
    <lineage>
        <taxon>Eukaryota</taxon>
        <taxon>Metazoa</taxon>
        <taxon>Ecdysozoa</taxon>
        <taxon>Nematoda</taxon>
        <taxon>Enoplea</taxon>
        <taxon>Dorylaimia</taxon>
        <taxon>Trichinellida</taxon>
        <taxon>Trichinellidae</taxon>
        <taxon>Trichinella</taxon>
    </lineage>
</organism>
<comment type="caution">
    <text evidence="1">The sequence shown here is derived from an EMBL/GenBank/DDBJ whole genome shotgun (WGS) entry which is preliminary data.</text>
</comment>
<name>A0A0V1CWF8_TRIBR</name>
<evidence type="ECO:0000313" key="2">
    <source>
        <dbReference type="Proteomes" id="UP000054653"/>
    </source>
</evidence>
<reference evidence="1 2" key="1">
    <citation type="submission" date="2015-01" db="EMBL/GenBank/DDBJ databases">
        <title>Evolution of Trichinella species and genotypes.</title>
        <authorList>
            <person name="Korhonen P.K."/>
            <person name="Edoardo P."/>
            <person name="Giuseppe L.R."/>
            <person name="Gasser R.B."/>
        </authorList>
    </citation>
    <scope>NUCLEOTIDE SEQUENCE [LARGE SCALE GENOMIC DNA]</scope>
    <source>
        <strain evidence="1">ISS120</strain>
    </source>
</reference>
<sequence>MTTQQNLNLRVTINFHKICNSSSLLCNEPPPRAGSFASSTVLLAHSPLNGNGLVLTGGFPFLFRFALS</sequence>
<evidence type="ECO:0000313" key="1">
    <source>
        <dbReference type="EMBL" id="KRY53636.1"/>
    </source>
</evidence>
<keyword evidence="2" id="KW-1185">Reference proteome</keyword>
<dbReference type="Proteomes" id="UP000054653">
    <property type="component" value="Unassembled WGS sequence"/>
</dbReference>
<gene>
    <name evidence="1" type="ORF">T03_3041</name>
</gene>
<accession>A0A0V1CWF8</accession>
<proteinExistence type="predicted"/>
<dbReference type="EMBL" id="JYDI01000082">
    <property type="protein sequence ID" value="KRY53636.1"/>
    <property type="molecule type" value="Genomic_DNA"/>
</dbReference>
<protein>
    <submittedName>
        <fullName evidence="1">Uncharacterized protein</fullName>
    </submittedName>
</protein>
<dbReference type="AlphaFoldDB" id="A0A0V1CWF8"/>